<name>A0A1E4TKN9_9ASCO</name>
<keyword evidence="14" id="KW-1185">Reference proteome</keyword>
<dbReference type="Pfam" id="PF00387">
    <property type="entry name" value="PI-PLC-Y"/>
    <property type="match status" value="1"/>
</dbReference>
<evidence type="ECO:0000256" key="3">
    <source>
        <dbReference type="ARBA" id="ARBA00022837"/>
    </source>
</evidence>
<evidence type="ECO:0000256" key="6">
    <source>
        <dbReference type="ARBA" id="ARBA00023224"/>
    </source>
</evidence>
<evidence type="ECO:0000256" key="2">
    <source>
        <dbReference type="ARBA" id="ARBA00022801"/>
    </source>
</evidence>
<dbReference type="SMART" id="SM00149">
    <property type="entry name" value="PLCYc"/>
    <property type="match status" value="1"/>
</dbReference>
<evidence type="ECO:0000256" key="5">
    <source>
        <dbReference type="ARBA" id="ARBA00023098"/>
    </source>
</evidence>
<dbReference type="GO" id="GO:0005509">
    <property type="term" value="F:calcium ion binding"/>
    <property type="evidence" value="ECO:0007669"/>
    <property type="project" value="InterPro"/>
</dbReference>
<dbReference type="SMART" id="SM00239">
    <property type="entry name" value="C2"/>
    <property type="match status" value="1"/>
</dbReference>
<dbReference type="PANTHER" id="PTHR10336">
    <property type="entry name" value="PHOSPHOINOSITIDE-SPECIFIC PHOSPHOLIPASE C FAMILY PROTEIN"/>
    <property type="match status" value="1"/>
</dbReference>
<dbReference type="OrthoDB" id="269822at2759"/>
<comment type="function">
    <text evidence="7">The production of the second messenger molecules diacylglycerol (DAG) and inositol 1,4,5-trisphosphate (IP3) is mediated by activated phosphatidylinositol-specific phospholipase C enzymes.</text>
</comment>
<dbReference type="GO" id="GO:0004435">
    <property type="term" value="F:phosphatidylinositol-4,5-bisphosphate phospholipase C activity"/>
    <property type="evidence" value="ECO:0007669"/>
    <property type="project" value="UniProtKB-EC"/>
</dbReference>
<evidence type="ECO:0000259" key="10">
    <source>
        <dbReference type="PROSITE" id="PS50004"/>
    </source>
</evidence>
<dbReference type="GO" id="GO:0048015">
    <property type="term" value="P:phosphatidylinositol-mediated signaling"/>
    <property type="evidence" value="ECO:0007669"/>
    <property type="project" value="TreeGrafter"/>
</dbReference>
<feature type="domain" description="EF-hand" evidence="12">
    <location>
        <begin position="313"/>
        <end position="348"/>
    </location>
</feature>
<dbReference type="InterPro" id="IPR001711">
    <property type="entry name" value="PLipase_C_Pinositol-sp_Y"/>
</dbReference>
<accession>A0A1E4TKN9</accession>
<dbReference type="CDD" id="cd00275">
    <property type="entry name" value="C2_PLC_like"/>
    <property type="match status" value="1"/>
</dbReference>
<evidence type="ECO:0000256" key="4">
    <source>
        <dbReference type="ARBA" id="ARBA00022963"/>
    </source>
</evidence>
<dbReference type="Gene3D" id="2.60.40.150">
    <property type="entry name" value="C2 domain"/>
    <property type="match status" value="1"/>
</dbReference>
<dbReference type="PANTHER" id="PTHR10336:SF36">
    <property type="entry name" value="1-PHOSPHATIDYLINOSITOL 4,5-BISPHOSPHATE PHOSPHODIESTERASE BETA-4"/>
    <property type="match status" value="1"/>
</dbReference>
<keyword evidence="3" id="KW-0106">Calcium</keyword>
<dbReference type="CDD" id="cd08598">
    <property type="entry name" value="PI-PLC1c_yeast"/>
    <property type="match status" value="1"/>
</dbReference>
<proteinExistence type="predicted"/>
<dbReference type="Gene3D" id="3.20.20.190">
    <property type="entry name" value="Phosphatidylinositol (PI) phosphodiesterase"/>
    <property type="match status" value="1"/>
</dbReference>
<evidence type="ECO:0000313" key="13">
    <source>
        <dbReference type="EMBL" id="ODV92302.1"/>
    </source>
</evidence>
<dbReference type="InterPro" id="IPR017946">
    <property type="entry name" value="PLC-like_Pdiesterase_TIM-brl"/>
</dbReference>
<dbReference type="Pfam" id="PF00388">
    <property type="entry name" value="PI-PLC-X"/>
    <property type="match status" value="1"/>
</dbReference>
<evidence type="ECO:0000256" key="9">
    <source>
        <dbReference type="SAM" id="MobiDB-lite"/>
    </source>
</evidence>
<gene>
    <name evidence="13" type="ORF">CANCADRAFT_886</name>
</gene>
<feature type="region of interest" description="Disordered" evidence="9">
    <location>
        <begin position="575"/>
        <end position="619"/>
    </location>
</feature>
<dbReference type="PROSITE" id="PS50008">
    <property type="entry name" value="PIPLC_Y_DOMAIN"/>
    <property type="match status" value="1"/>
</dbReference>
<feature type="domain" description="C2" evidence="10">
    <location>
        <begin position="743"/>
        <end position="879"/>
    </location>
</feature>
<dbReference type="InterPro" id="IPR011992">
    <property type="entry name" value="EF-hand-dom_pair"/>
</dbReference>
<dbReference type="SUPFAM" id="SSF47473">
    <property type="entry name" value="EF-hand"/>
    <property type="match status" value="1"/>
</dbReference>
<dbReference type="GO" id="GO:0016042">
    <property type="term" value="P:lipid catabolic process"/>
    <property type="evidence" value="ECO:0007669"/>
    <property type="project" value="UniProtKB-KW"/>
</dbReference>
<dbReference type="InterPro" id="IPR035892">
    <property type="entry name" value="C2_domain_sf"/>
</dbReference>
<organism evidence="13 14">
    <name type="scientific">Tortispora caseinolytica NRRL Y-17796</name>
    <dbReference type="NCBI Taxonomy" id="767744"/>
    <lineage>
        <taxon>Eukaryota</taxon>
        <taxon>Fungi</taxon>
        <taxon>Dikarya</taxon>
        <taxon>Ascomycota</taxon>
        <taxon>Saccharomycotina</taxon>
        <taxon>Trigonopsidomycetes</taxon>
        <taxon>Trigonopsidales</taxon>
        <taxon>Trigonopsidaceae</taxon>
        <taxon>Tortispora</taxon>
    </lineage>
</organism>
<dbReference type="EC" id="3.1.4.11" evidence="8"/>
<evidence type="ECO:0000259" key="12">
    <source>
        <dbReference type="PROSITE" id="PS50222"/>
    </source>
</evidence>
<dbReference type="PROSITE" id="PS50007">
    <property type="entry name" value="PIPLC_X_DOMAIN"/>
    <property type="match status" value="1"/>
</dbReference>
<dbReference type="FunFam" id="3.20.20.190:FF:000039">
    <property type="entry name" value="Phosphoinositide phospholipase C"/>
    <property type="match status" value="1"/>
</dbReference>
<dbReference type="GO" id="GO:0051209">
    <property type="term" value="P:release of sequestered calcium ion into cytosol"/>
    <property type="evidence" value="ECO:0007669"/>
    <property type="project" value="TreeGrafter"/>
</dbReference>
<dbReference type="SMART" id="SM00054">
    <property type="entry name" value="EFh"/>
    <property type="match status" value="2"/>
</dbReference>
<dbReference type="SUPFAM" id="SSF49562">
    <property type="entry name" value="C2 domain (Calcium/lipid-binding domain, CaLB)"/>
    <property type="match status" value="1"/>
</dbReference>
<dbReference type="InterPro" id="IPR011993">
    <property type="entry name" value="PH-like_dom_sf"/>
</dbReference>
<sequence length="885" mass="99654">MILAPISDASNASECSMEYSFEPDQKVSSTCFDTDILSAKQNTDLALQTTNSTSTSLFSVAKSSSDIVRQISRTAYDLIAHKSSSAIQRSGPVTHVNDSTGSSFSKLYCDQLEDEPDVHFPQVNGTTSTNDTQTVNSATDGPVDLLQSYGVNVPESLLNGINFLRISRRKKVQRVISIDPAKGMFLWGSKPSSKLQIDRICEIRTADDARNYREEYKISSEHSKRWVTILYKSGVKLKALHLIALSQESFDLLINTLQDLHRHRIEMMSGLAISGDRAAQIQWSHHVVSSGGSNARLSFERVERLTRQLHVHCSTDFLRKAFIEADRNNTGTLGFPEFQTFVGVLKRRKDVESVYSSVVSLLSTSQENVMSFPVFCSFLSNIQKQELDEYTASKMFNKFKNEDGFITAEGFTDFLTSSYCGIFLKEKPDMTHPLNDYFISSSHNTYLLGRQIAGESSVEGYIRTLQQGCRCVEVDCWDGNAEPIVNHGRSFTSEVKFEDVIYAISKYAFISSPYPLVISLEVHCSTAQQLQIVQILKRVLGDRLVTSPLLPGSFTLPSPDDLKHRFLVKVKRTDSYAPGRDSSSFSSTDSASTNSESMSEDSLSTSSSHSSSRSRRSIRSKSGKIIRELSDLGVYFEGRKFRNFSLPESKTINHIFSFGERSYVSMIRDPVKCAQLEKHNVKYLMRVYPSGFRLTSTNFNPISLWERGVQMAAMNFQRFDIGLHLNEALFASSGRTGYVLKPPQLRSITSLRELPSRASHRNQKKLVVDVISAQQLPVVSKDENKVDPSIEVELIGPCGSSEKARTRTIKANGFNPIWNEQFRFTRSNWLPELEFLRLCVYDGDKSVAEFVGRLSHMHQGFRHVPLFDLQGEQYIFSTLFIRITR</sequence>
<dbReference type="AlphaFoldDB" id="A0A1E4TKN9"/>
<dbReference type="Gene3D" id="1.10.238.10">
    <property type="entry name" value="EF-hand"/>
    <property type="match status" value="1"/>
</dbReference>
<evidence type="ECO:0000259" key="11">
    <source>
        <dbReference type="PROSITE" id="PS50008"/>
    </source>
</evidence>
<evidence type="ECO:0000256" key="7">
    <source>
        <dbReference type="ARBA" id="ARBA00059664"/>
    </source>
</evidence>
<evidence type="ECO:0000256" key="1">
    <source>
        <dbReference type="ARBA" id="ARBA00001195"/>
    </source>
</evidence>
<feature type="compositionally biased region" description="Low complexity" evidence="9">
    <location>
        <begin position="580"/>
        <end position="611"/>
    </location>
</feature>
<dbReference type="InterPro" id="IPR037755">
    <property type="entry name" value="Plc1_PH"/>
</dbReference>
<feature type="domain" description="PI-PLC Y-box" evidence="11">
    <location>
        <begin position="629"/>
        <end position="746"/>
    </location>
</feature>
<keyword evidence="4 8" id="KW-0442">Lipid degradation</keyword>
<dbReference type="SUPFAM" id="SSF50729">
    <property type="entry name" value="PH domain-like"/>
    <property type="match status" value="1"/>
</dbReference>
<dbReference type="InterPro" id="IPR001192">
    <property type="entry name" value="PI-PLC_fam"/>
</dbReference>
<reference evidence="14" key="1">
    <citation type="submission" date="2016-02" db="EMBL/GenBank/DDBJ databases">
        <title>Comparative genomics of biotechnologically important yeasts.</title>
        <authorList>
            <consortium name="DOE Joint Genome Institute"/>
            <person name="Riley R."/>
            <person name="Haridas S."/>
            <person name="Wolfe K.H."/>
            <person name="Lopes M.R."/>
            <person name="Hittinger C.T."/>
            <person name="Goker M."/>
            <person name="Salamov A."/>
            <person name="Wisecaver J."/>
            <person name="Long T.M."/>
            <person name="Aerts A.L."/>
            <person name="Barry K."/>
            <person name="Choi C."/>
            <person name="Clum A."/>
            <person name="Coughlan A.Y."/>
            <person name="Deshpande S."/>
            <person name="Douglass A.P."/>
            <person name="Hanson S.J."/>
            <person name="Klenk H.-P."/>
            <person name="Labutti K."/>
            <person name="Lapidus A."/>
            <person name="Lindquist E."/>
            <person name="Lipzen A."/>
            <person name="Meier-Kolthoff J.P."/>
            <person name="Ohm R.A."/>
            <person name="Otillar R.P."/>
            <person name="Pangilinan J."/>
            <person name="Peng Y."/>
            <person name="Rokas A."/>
            <person name="Rosa C.A."/>
            <person name="Scheuner C."/>
            <person name="Sibirny A.A."/>
            <person name="Slot J.C."/>
            <person name="Stielow J.B."/>
            <person name="Sun H."/>
            <person name="Kurtzman C.P."/>
            <person name="Blackwell M."/>
            <person name="Jeffries T.W."/>
            <person name="Grigoriev I.V."/>
        </authorList>
    </citation>
    <scope>NUCLEOTIDE SEQUENCE [LARGE SCALE GENOMIC DNA]</scope>
    <source>
        <strain evidence="14">NRRL Y-17796</strain>
    </source>
</reference>
<dbReference type="CDD" id="cd13360">
    <property type="entry name" value="PH_PLC_fungal"/>
    <property type="match status" value="1"/>
</dbReference>
<dbReference type="InterPro" id="IPR000909">
    <property type="entry name" value="PLipase_C_PInositol-sp_X_dom"/>
</dbReference>
<evidence type="ECO:0000313" key="14">
    <source>
        <dbReference type="Proteomes" id="UP000095023"/>
    </source>
</evidence>
<dbReference type="PROSITE" id="PS00018">
    <property type="entry name" value="EF_HAND_1"/>
    <property type="match status" value="1"/>
</dbReference>
<dbReference type="Gene3D" id="2.30.29.30">
    <property type="entry name" value="Pleckstrin-homology domain (PH domain)/Phosphotyrosine-binding domain (PTB)"/>
    <property type="match status" value="1"/>
</dbReference>
<dbReference type="Pfam" id="PF00168">
    <property type="entry name" value="C2"/>
    <property type="match status" value="1"/>
</dbReference>
<dbReference type="InterPro" id="IPR000008">
    <property type="entry name" value="C2_dom"/>
</dbReference>
<dbReference type="PROSITE" id="PS50004">
    <property type="entry name" value="C2"/>
    <property type="match status" value="1"/>
</dbReference>
<dbReference type="InterPro" id="IPR018247">
    <property type="entry name" value="EF_Hand_1_Ca_BS"/>
</dbReference>
<keyword evidence="6" id="KW-0807">Transducer</keyword>
<comment type="catalytic activity">
    <reaction evidence="1 8">
        <text>a 1,2-diacyl-sn-glycero-3-phospho-(1D-myo-inositol-4,5-bisphosphate) + H2O = 1D-myo-inositol 1,4,5-trisphosphate + a 1,2-diacyl-sn-glycerol + H(+)</text>
        <dbReference type="Rhea" id="RHEA:33179"/>
        <dbReference type="ChEBI" id="CHEBI:15377"/>
        <dbReference type="ChEBI" id="CHEBI:15378"/>
        <dbReference type="ChEBI" id="CHEBI:17815"/>
        <dbReference type="ChEBI" id="CHEBI:58456"/>
        <dbReference type="ChEBI" id="CHEBI:203600"/>
        <dbReference type="EC" id="3.1.4.11"/>
    </reaction>
</comment>
<dbReference type="PROSITE" id="PS50222">
    <property type="entry name" value="EF_HAND_2"/>
    <property type="match status" value="1"/>
</dbReference>
<dbReference type="PRINTS" id="PR00390">
    <property type="entry name" value="PHPHLIPASEC"/>
</dbReference>
<dbReference type="SMART" id="SM00148">
    <property type="entry name" value="PLCXc"/>
    <property type="match status" value="1"/>
</dbReference>
<dbReference type="EMBL" id="KV453841">
    <property type="protein sequence ID" value="ODV92302.1"/>
    <property type="molecule type" value="Genomic_DNA"/>
</dbReference>
<dbReference type="Proteomes" id="UP000095023">
    <property type="component" value="Unassembled WGS sequence"/>
</dbReference>
<evidence type="ECO:0000256" key="8">
    <source>
        <dbReference type="RuleBase" id="RU361133"/>
    </source>
</evidence>
<protein>
    <recommendedName>
        <fullName evidence="8">Phosphoinositide phospholipase C</fullName>
        <ecNumber evidence="8">3.1.4.11</ecNumber>
    </recommendedName>
</protein>
<keyword evidence="2 8" id="KW-0378">Hydrolase</keyword>
<dbReference type="SUPFAM" id="SSF51695">
    <property type="entry name" value="PLC-like phosphodiesterases"/>
    <property type="match status" value="1"/>
</dbReference>
<keyword evidence="5 8" id="KW-0443">Lipid metabolism</keyword>
<dbReference type="InterPro" id="IPR002048">
    <property type="entry name" value="EF_hand_dom"/>
</dbReference>